<proteinExistence type="predicted"/>
<accession>A0A1C7H6P1</accession>
<dbReference type="EMBL" id="CP015401">
    <property type="protein sequence ID" value="ANU59552.1"/>
    <property type="molecule type" value="Genomic_DNA"/>
</dbReference>
<dbReference type="RefSeq" id="WP_065540166.1">
    <property type="nucleotide sequence ID" value="NZ_CAPDLJ010000006.1"/>
</dbReference>
<dbReference type="GeneID" id="82189391"/>
<dbReference type="Proteomes" id="UP000092631">
    <property type="component" value="Chromosome"/>
</dbReference>
<reference evidence="2" key="1">
    <citation type="submission" date="2016-04" db="EMBL/GenBank/DDBJ databases">
        <title>Complete Genome Sequences of Twelve Strains of a Stable Defined Moderately Diverse Mouse Microbiota 2 (sDMDMm2).</title>
        <authorList>
            <person name="Uchimura Y."/>
            <person name="Wyss M."/>
            <person name="Brugiroux S."/>
            <person name="Limenitakis J.P."/>
            <person name="Stecher B."/>
            <person name="McCoy K.D."/>
            <person name="Macpherson A.J."/>
        </authorList>
    </citation>
    <scope>NUCLEOTIDE SEQUENCE [LARGE SCALE GENOMIC DNA]</scope>
    <source>
        <strain evidence="2">I48</strain>
    </source>
</reference>
<keyword evidence="2" id="KW-1185">Reference proteome</keyword>
<evidence type="ECO:0000313" key="1">
    <source>
        <dbReference type="EMBL" id="ANU59552.1"/>
    </source>
</evidence>
<dbReference type="KEGG" id="bcae:A4V03_19880"/>
<evidence type="ECO:0008006" key="3">
    <source>
        <dbReference type="Google" id="ProtNLM"/>
    </source>
</evidence>
<dbReference type="OrthoDB" id="1043844at2"/>
<gene>
    <name evidence="1" type="ORF">A4V03_19880</name>
</gene>
<evidence type="ECO:0000313" key="2">
    <source>
        <dbReference type="Proteomes" id="UP000092631"/>
    </source>
</evidence>
<name>A0A1C7H6P1_9BACE</name>
<dbReference type="PROSITE" id="PS51257">
    <property type="entry name" value="PROKAR_LIPOPROTEIN"/>
    <property type="match status" value="1"/>
</dbReference>
<protein>
    <recommendedName>
        <fullName evidence="3">Lipoprotein</fullName>
    </recommendedName>
</protein>
<sequence>MKSKNKKRSSIYVITLFGILLTTFLIYSCSTDEYKYNYANETATEINSIAQTRSLFFQTWNTGNILIDSVANSDEFYEFKRCSEQLADKFSAYTSKLNDEEYDKLMEDLNNDEYVEDFIKKANLEEELRQMDEANKGLRERTVFLRLSEEERLSLFSLYAKSHEFTKRKILKTRKEGNGNSKCEELRQAAYKQAQTEYENAIATNCKGTGPLSPCCLKETAIYKANIRIANKDYENCINNP</sequence>
<organism evidence="1 2">
    <name type="scientific">Bacteroides caecimuris</name>
    <dbReference type="NCBI Taxonomy" id="1796613"/>
    <lineage>
        <taxon>Bacteria</taxon>
        <taxon>Pseudomonadati</taxon>
        <taxon>Bacteroidota</taxon>
        <taxon>Bacteroidia</taxon>
        <taxon>Bacteroidales</taxon>
        <taxon>Bacteroidaceae</taxon>
        <taxon>Bacteroides</taxon>
    </lineage>
</organism>
<dbReference type="AlphaFoldDB" id="A0A1C7H6P1"/>